<gene>
    <name evidence="2" type="ORF">EVAR_18816_1</name>
</gene>
<dbReference type="Proteomes" id="UP000299102">
    <property type="component" value="Unassembled WGS sequence"/>
</dbReference>
<organism evidence="2 3">
    <name type="scientific">Eumeta variegata</name>
    <name type="common">Bagworm moth</name>
    <name type="synonym">Eumeta japonica</name>
    <dbReference type="NCBI Taxonomy" id="151549"/>
    <lineage>
        <taxon>Eukaryota</taxon>
        <taxon>Metazoa</taxon>
        <taxon>Ecdysozoa</taxon>
        <taxon>Arthropoda</taxon>
        <taxon>Hexapoda</taxon>
        <taxon>Insecta</taxon>
        <taxon>Pterygota</taxon>
        <taxon>Neoptera</taxon>
        <taxon>Endopterygota</taxon>
        <taxon>Lepidoptera</taxon>
        <taxon>Glossata</taxon>
        <taxon>Ditrysia</taxon>
        <taxon>Tineoidea</taxon>
        <taxon>Psychidae</taxon>
        <taxon>Oiketicinae</taxon>
        <taxon>Eumeta</taxon>
    </lineage>
</organism>
<proteinExistence type="predicted"/>
<evidence type="ECO:0000313" key="2">
    <source>
        <dbReference type="EMBL" id="GBP27343.1"/>
    </source>
</evidence>
<name>A0A4C1ULJ8_EUMVA</name>
<keyword evidence="3" id="KW-1185">Reference proteome</keyword>
<dbReference type="EMBL" id="BGZK01000192">
    <property type="protein sequence ID" value="GBP27343.1"/>
    <property type="molecule type" value="Genomic_DNA"/>
</dbReference>
<dbReference type="AlphaFoldDB" id="A0A4C1ULJ8"/>
<feature type="region of interest" description="Disordered" evidence="1">
    <location>
        <begin position="60"/>
        <end position="79"/>
    </location>
</feature>
<sequence length="154" mass="16462">MRAAIDGYRETLTILGDGKTLQNSLSSKELTGLDKLRRLQSSEVQSTQFAAQYSDVGNYTGAKTPRVEAGGRRAPSRALRPPAADLIGKSSFLKRYPCVGGRPGRRKTPNKTTVGGGAGAAPARLGEPRDVRCARRPLVIYGCDLAASVLFRLS</sequence>
<feature type="region of interest" description="Disordered" evidence="1">
    <location>
        <begin position="98"/>
        <end position="124"/>
    </location>
</feature>
<reference evidence="2 3" key="1">
    <citation type="journal article" date="2019" name="Commun. Biol.">
        <title>The bagworm genome reveals a unique fibroin gene that provides high tensile strength.</title>
        <authorList>
            <person name="Kono N."/>
            <person name="Nakamura H."/>
            <person name="Ohtoshi R."/>
            <person name="Tomita M."/>
            <person name="Numata K."/>
            <person name="Arakawa K."/>
        </authorList>
    </citation>
    <scope>NUCLEOTIDE SEQUENCE [LARGE SCALE GENOMIC DNA]</scope>
</reference>
<evidence type="ECO:0000256" key="1">
    <source>
        <dbReference type="SAM" id="MobiDB-lite"/>
    </source>
</evidence>
<evidence type="ECO:0000313" key="3">
    <source>
        <dbReference type="Proteomes" id="UP000299102"/>
    </source>
</evidence>
<comment type="caution">
    <text evidence="2">The sequence shown here is derived from an EMBL/GenBank/DDBJ whole genome shotgun (WGS) entry which is preliminary data.</text>
</comment>
<accession>A0A4C1ULJ8</accession>
<protein>
    <submittedName>
        <fullName evidence="2">Uncharacterized protein</fullName>
    </submittedName>
</protein>